<protein>
    <submittedName>
        <fullName evidence="3">Exported protein</fullName>
    </submittedName>
</protein>
<evidence type="ECO:0000256" key="2">
    <source>
        <dbReference type="SAM" id="SignalP"/>
    </source>
</evidence>
<dbReference type="GO" id="GO:0006974">
    <property type="term" value="P:DNA damage response"/>
    <property type="evidence" value="ECO:0007669"/>
    <property type="project" value="TreeGrafter"/>
</dbReference>
<dbReference type="HOGENOM" id="CLU_1073440_0_0_6"/>
<dbReference type="PANTHER" id="PTHR34387:SF2">
    <property type="entry name" value="SLR1258 PROTEIN"/>
    <property type="match status" value="1"/>
</dbReference>
<dbReference type="PANTHER" id="PTHR34387">
    <property type="entry name" value="SLR1258 PROTEIN"/>
    <property type="match status" value="1"/>
</dbReference>
<feature type="signal peptide" evidence="2">
    <location>
        <begin position="1"/>
        <end position="24"/>
    </location>
</feature>
<dbReference type="InterPro" id="IPR052022">
    <property type="entry name" value="26kDa_periplasmic_antigen"/>
</dbReference>
<dbReference type="InterPro" id="IPR007497">
    <property type="entry name" value="SIMPL/DUF541"/>
</dbReference>
<organism evidence="3 4">
    <name type="scientific">Xanthomonas campestris pv. campestris (strain B100)</name>
    <dbReference type="NCBI Taxonomy" id="509169"/>
    <lineage>
        <taxon>Bacteria</taxon>
        <taxon>Pseudomonadati</taxon>
        <taxon>Pseudomonadota</taxon>
        <taxon>Gammaproteobacteria</taxon>
        <taxon>Lysobacterales</taxon>
        <taxon>Lysobacteraceae</taxon>
        <taxon>Xanthomonas</taxon>
    </lineage>
</organism>
<feature type="chain" id="PRO_5002754811" evidence="2">
    <location>
        <begin position="25"/>
        <end position="265"/>
    </location>
</feature>
<proteinExistence type="predicted"/>
<feature type="compositionally biased region" description="Pro residues" evidence="1">
    <location>
        <begin position="221"/>
        <end position="235"/>
    </location>
</feature>
<dbReference type="AlphaFoldDB" id="B0RMZ5"/>
<reference evidence="3 4" key="1">
    <citation type="journal article" date="2008" name="J. Biotechnol.">
        <title>The genome of Xanthomonas campestris pv. campestris B100 and its use for the reconstruction of metabolic pathways involved in xanthan biosynthesis.</title>
        <authorList>
            <person name="Vorholter F.J."/>
            <person name="Schneiker S."/>
            <person name="Goesmann A."/>
            <person name="Krause L."/>
            <person name="Bekel T."/>
            <person name="Kaiser O."/>
            <person name="Linke B."/>
            <person name="Patschkowski T."/>
            <person name="Ruckert C."/>
            <person name="Schmid J."/>
            <person name="Sidhu V.K."/>
            <person name="Sieber V."/>
            <person name="Tauch A."/>
            <person name="Watt S.A."/>
            <person name="Weisshaar B."/>
            <person name="Becker A."/>
            <person name="Niehaus K."/>
            <person name="Puhler A."/>
        </authorList>
    </citation>
    <scope>NUCLEOTIDE SEQUENCE [LARGE SCALE GENOMIC DNA]</scope>
    <source>
        <strain evidence="3 4">B100</strain>
    </source>
</reference>
<accession>B0RMZ5</accession>
<evidence type="ECO:0000313" key="4">
    <source>
        <dbReference type="Proteomes" id="UP000001188"/>
    </source>
</evidence>
<dbReference type="Pfam" id="PF04402">
    <property type="entry name" value="SIMPL"/>
    <property type="match status" value="1"/>
</dbReference>
<name>B0RMZ5_XANCB</name>
<feature type="region of interest" description="Disordered" evidence="1">
    <location>
        <begin position="213"/>
        <end position="241"/>
    </location>
</feature>
<evidence type="ECO:0000313" key="3">
    <source>
        <dbReference type="EMBL" id="CAP49830.1"/>
    </source>
</evidence>
<dbReference type="Gene3D" id="3.30.110.170">
    <property type="entry name" value="Protein of unknown function (DUF541), domain 1"/>
    <property type="match status" value="1"/>
</dbReference>
<dbReference type="EMBL" id="AM920689">
    <property type="protein sequence ID" value="CAP49830.1"/>
    <property type="molecule type" value="Genomic_DNA"/>
</dbReference>
<evidence type="ECO:0000256" key="1">
    <source>
        <dbReference type="SAM" id="MobiDB-lite"/>
    </source>
</evidence>
<dbReference type="Gene3D" id="3.30.70.2970">
    <property type="entry name" value="Protein of unknown function (DUF541), domain 2"/>
    <property type="match status" value="1"/>
</dbReference>
<dbReference type="Proteomes" id="UP000001188">
    <property type="component" value="Chromosome"/>
</dbReference>
<sequence length="265" mass="28197">MMTMKRIVGWMLAGALLLPVMASAQINTLPSQPHLLVKGQAFRTVDPDRFIVDLKISKIDLQPDLARQFVEERAKQVLQGLQRNHVMKDSLYASALSISPQSRYENGKLAFQGTQVERKIRGTFTSLKDVRAFLGGLDANENVQVLSMQTAFADAAALRAALKREAATQSRESAQGLAAAYGVRLGGIYSISDVAPSFAYGVEAGTWSAPAVPRPGSAVSPPSPPAPPPPPPPAPGAGAQGLGESLLTGTITYTENIYAVFLIAQ</sequence>
<keyword evidence="2" id="KW-0732">Signal</keyword>
<gene>
    <name evidence="3" type="ORF">XCCB100_0496</name>
</gene>
<dbReference type="KEGG" id="xca:xcc-b100_0496"/>